<organism evidence="2 3">
    <name type="scientific">Dactylonectria macrodidyma</name>
    <dbReference type="NCBI Taxonomy" id="307937"/>
    <lineage>
        <taxon>Eukaryota</taxon>
        <taxon>Fungi</taxon>
        <taxon>Dikarya</taxon>
        <taxon>Ascomycota</taxon>
        <taxon>Pezizomycotina</taxon>
        <taxon>Sordariomycetes</taxon>
        <taxon>Hypocreomycetidae</taxon>
        <taxon>Hypocreales</taxon>
        <taxon>Nectriaceae</taxon>
        <taxon>Dactylonectria</taxon>
    </lineage>
</organism>
<dbReference type="Proteomes" id="UP000738349">
    <property type="component" value="Unassembled WGS sequence"/>
</dbReference>
<dbReference type="SMART" id="SM00248">
    <property type="entry name" value="ANK"/>
    <property type="match status" value="2"/>
</dbReference>
<keyword evidence="3" id="KW-1185">Reference proteome</keyword>
<proteinExistence type="predicted"/>
<evidence type="ECO:0000259" key="1">
    <source>
        <dbReference type="PROSITE" id="PS50181"/>
    </source>
</evidence>
<dbReference type="InterPro" id="IPR036047">
    <property type="entry name" value="F-box-like_dom_sf"/>
</dbReference>
<dbReference type="PROSITE" id="PS50181">
    <property type="entry name" value="FBOX"/>
    <property type="match status" value="1"/>
</dbReference>
<evidence type="ECO:0000313" key="3">
    <source>
        <dbReference type="Proteomes" id="UP000738349"/>
    </source>
</evidence>
<reference evidence="2" key="1">
    <citation type="journal article" date="2021" name="Nat. Commun.">
        <title>Genetic determinants of endophytism in the Arabidopsis root mycobiome.</title>
        <authorList>
            <person name="Mesny F."/>
            <person name="Miyauchi S."/>
            <person name="Thiergart T."/>
            <person name="Pickel B."/>
            <person name="Atanasova L."/>
            <person name="Karlsson M."/>
            <person name="Huettel B."/>
            <person name="Barry K.W."/>
            <person name="Haridas S."/>
            <person name="Chen C."/>
            <person name="Bauer D."/>
            <person name="Andreopoulos W."/>
            <person name="Pangilinan J."/>
            <person name="LaButti K."/>
            <person name="Riley R."/>
            <person name="Lipzen A."/>
            <person name="Clum A."/>
            <person name="Drula E."/>
            <person name="Henrissat B."/>
            <person name="Kohler A."/>
            <person name="Grigoriev I.V."/>
            <person name="Martin F.M."/>
            <person name="Hacquard S."/>
        </authorList>
    </citation>
    <scope>NUCLEOTIDE SEQUENCE</scope>
    <source>
        <strain evidence="2">MPI-CAGE-AT-0147</strain>
    </source>
</reference>
<evidence type="ECO:0000313" key="2">
    <source>
        <dbReference type="EMBL" id="KAH7143567.1"/>
    </source>
</evidence>
<dbReference type="EMBL" id="JAGMUV010000009">
    <property type="protein sequence ID" value="KAH7143567.1"/>
    <property type="molecule type" value="Genomic_DNA"/>
</dbReference>
<name>A0A9P9J6F7_9HYPO</name>
<dbReference type="Gene3D" id="1.25.40.20">
    <property type="entry name" value="Ankyrin repeat-containing domain"/>
    <property type="match status" value="1"/>
</dbReference>
<protein>
    <recommendedName>
        <fullName evidence="1">F-box domain-containing protein</fullName>
    </recommendedName>
</protein>
<dbReference type="InterPro" id="IPR002110">
    <property type="entry name" value="Ankyrin_rpt"/>
</dbReference>
<gene>
    <name evidence="2" type="ORF">EDB81DRAFT_760007</name>
</gene>
<sequence length="414" mass="47511">MDDTASTTTGVEGNVSDIDQPNSATYPLIIEQPEARTVLLGENFFTSLDNAFEQLEDHEKEEIYNHEKYLKPRSAVVEFSTRRVKQNIEPDRSIEMKSSSATLSAMPAEVLQFIFKYLDSINTMRNMANVSRRLNHELRDELYLECGRWLDWLPLFFAAQSGDIEIMERCLKLGAPADPIWNYFSHTSRFFMFGFNRPLDAAIEHNQSDAVTLLLEHGASPTNPKGVFGLEPLFRALLKAPKELLPDPRACPPSVIIFRELVKYYAKAGPKMQQNWLSKFILPYAMEKCYTGHEMPHYPRFAPTHSPYAMIYVAMLLGNGVSPALACEHHKEAHDCKFDKSRLGLPVTGPHSLCDVSAVNTSAIECSRRLEDLRKNKRYIIETFLSKDEFQVLFDFFITIYRTKVYLHDYKENE</sequence>
<dbReference type="SUPFAM" id="SSF81383">
    <property type="entry name" value="F-box domain"/>
    <property type="match status" value="1"/>
</dbReference>
<dbReference type="InterPro" id="IPR036770">
    <property type="entry name" value="Ankyrin_rpt-contain_sf"/>
</dbReference>
<dbReference type="SUPFAM" id="SSF48403">
    <property type="entry name" value="Ankyrin repeat"/>
    <property type="match status" value="1"/>
</dbReference>
<dbReference type="AlphaFoldDB" id="A0A9P9J6F7"/>
<comment type="caution">
    <text evidence="2">The sequence shown here is derived from an EMBL/GenBank/DDBJ whole genome shotgun (WGS) entry which is preliminary data.</text>
</comment>
<dbReference type="OrthoDB" id="4974265at2759"/>
<feature type="domain" description="F-box" evidence="1">
    <location>
        <begin position="100"/>
        <end position="146"/>
    </location>
</feature>
<dbReference type="InterPro" id="IPR001810">
    <property type="entry name" value="F-box_dom"/>
</dbReference>
<accession>A0A9P9J6F7</accession>